<dbReference type="InterPro" id="IPR036388">
    <property type="entry name" value="WH-like_DNA-bd_sf"/>
</dbReference>
<dbReference type="GO" id="GO:0006352">
    <property type="term" value="P:DNA-templated transcription initiation"/>
    <property type="evidence" value="ECO:0007669"/>
    <property type="project" value="InterPro"/>
</dbReference>
<feature type="compositionally biased region" description="Basic and acidic residues" evidence="8">
    <location>
        <begin position="925"/>
        <end position="944"/>
    </location>
</feature>
<feature type="compositionally biased region" description="Basic residues" evidence="8">
    <location>
        <begin position="2303"/>
        <end position="2313"/>
    </location>
</feature>
<feature type="compositionally biased region" description="Basic residues" evidence="8">
    <location>
        <begin position="1042"/>
        <end position="1054"/>
    </location>
</feature>
<evidence type="ECO:0000256" key="2">
    <source>
        <dbReference type="ARBA" id="ARBA00022490"/>
    </source>
</evidence>
<dbReference type="NCBIfam" id="TIGR02937">
    <property type="entry name" value="sigma70-ECF"/>
    <property type="match status" value="1"/>
</dbReference>
<feature type="compositionally biased region" description="Basic and acidic residues" evidence="8">
    <location>
        <begin position="1085"/>
        <end position="1097"/>
    </location>
</feature>
<dbReference type="PRINTS" id="PR00046">
    <property type="entry name" value="SIGMA70FCT"/>
</dbReference>
<keyword evidence="7" id="KW-0804">Transcription</keyword>
<sequence>MGGGREKRRRRGEKRVKSRQKRANGRLDCCGAQGGIIRPIPAPVPVFFGPAGMYLVSSALHAHARDRRRPAGQQRLSLVGAHGRLEAPFAGPLRGHFFPGFPESRRQSGQVRRAQRRGFRHLGPHHGHAQQVGLELHQEVVAGGAAVGTHFRHREVAVGGGHVALHGQQQLGTLVGDRFQRGAGDVAAVAAPAQAHQRAARIGIPVRRTEAHERRHQEHAVAVGHAGGQRLHVARLLNQAETVAQPLHGGAAHEDAAFHQVVGVAVEAPAHGGEQAVARGHRVASQLHQHEAAGAVGILDHARLQAGLAERGGLLVARDAGHGDGRAEQLGAGRAHLLARRYHLRQQVFGNAEQGQHVAVPAHQVYVEQHGARGIADIGDVAPRQLEHEPAVDGAERQLAPFGPRTGARHVVEQPFELGGGKIGIELEPGDGGDLRRFAGRAQGVAGVGRAAVLPDDGRRDGFSGPAVPHHRGFALVGNADGQHLLRRDVVVAQDLAGDGQLAVPDVARVVLDPAGMGEMLGIFGGRAAADAAAMVEQDGARAGGALIEGQDISLHRRFPLGAAIARCRGSRVALDYSSAQASYPHAPRAASSRAYLELHQVEVTAFHPKAFSGRPLTVTPLYGVRTFLPPGITRWPAAVWLASGEWRITTFQGLPHDAPFPHRRPDPGRRPQDPRRGHRLRRARRKLSRRARRAARLRHPLHHQPPGRRRRVHGRRLRQDDGPARHLLRHARAGRHQCGHRRAHGVPGFHADDFIHRPGGQRFSRPRSVPGNRLPPHVRADGQVGGADRPRRPHPGIPGARVPGRHQRPARPGGAGPARGHAHRPGGRGRHGPLPAGAGVALRAPDGHRARHARAGTAPADPAGRRRLERASLRRPAALCGKQRPAGGVRVPLPGLARQPPSPLRGRRGHRHQPEAGGARARGRRDPGHRPAPGRDDHGRLRLADGAAAAAAPDPRPRARRGTGQRVPGRADDRQRHAAVCRHAGAAGAFAERACGRVARQRDHGAGRTGRLAAAAAHLPGRPGAARPVAGGAGPRPYCPARRHHHQRRRQLRHVGAPLPPLRRHAHPARAHQRRHGLQRTGRRGRENHRPAAHRDHVCRRRRIHDERPGAGHGGARLPGPRVGHRAAQSGFRGAGRGLWRAGGSGHRDGPVRTGAGARAGVGQRPAAAGTDRAALRRQPDHAGGNAGHHPRQRAGGALTRTAWRDSEAERKLRVAVLGRRILLLFLLRARAAHARLAPEIGHQRQAHRQRGIAAVAAVQHQSLAVVGDLAADGALVLVGGLHRKVHLAAARIDVDVAGHHGPADAAGRVFVQHRVDFIKALQGDALAAEFSAIGIDAQVGKHQHAVARHAALVGGLARTRHLGRRQHRARGQQQCAGQQRALLERVFYADVEGFVAGAAFGVVTNRVRSAVFVVDFSKSNIGAGALRQSVGVTDSVLVSIAVQWIFVVFAGVRSHHGAIGTNWRGQTYQCVGGVFRIAVSNIAVSVRHSNVRAVQTFVVTEGSESFNNVEVVVHGNQGVMAVTQVAVGCGVVVVRVVSNTNVQRTVAVRTRSADLTLRARITGLFAQAVGNSARETSVARGLVDHCIVIAGIGGHVGNSAGRTYWEQVFSGTGHAQSERVSHVAQHFVVRGVLTTQGNRTSSLRAQTNVSFAIEQTVGGVIQCTIVGFHAGFQFEDSAQTTTQVFGAFEADTRSRSCAARQFRDVTAQAAAFCGDAGVNDTVQGNVRLCHCDVAQGAQDGDGDQGFFHSLFPSVVVLSKGKASSAAKFGCLSAPAVTPSVREGILPSSHCVLPGGGIRSGGCSLQLLTICRRFHLRPLARGARGTRGGTLLLLSYRTSLKTFMQLRRYLARFPKRPYFIASQYFMPSKDAPLPQTGAECTATARQHETNSWHGGVTGRRQGWPGAAAQVVSRDPDRPGGRLQRQQRQHRGAAAGTAGLSRPVQDPSDGGAAAQAGAIAPDDGTEELCDRPGGATDRPGARRLGQRPAGHIRGALVYRVADGGDAQRHLCHAAIGREQHGRAAHPADHAAAGTSRPGPADGGSAVRGRRRPLHFAGRANAAARHRRRRPRAAGRYRLAVVFGHDEPAPGTRRPDRAACAAGRGHRVVGRRRQCRTQAAQAVLRAGTGAGRHRRRHGRMAPPPRAAGPLGVRPATLALRDRSCPGRTCHAGWPCPHPPSCRRTRPAAADGHRRAGAEAVVDDAPESRPVQDVQQPVAVVRGRQDRRRPVRRAGIGAADGRRRRGRHRIPARHAQAQGQGRQAGRRRRRQGRAQDTDDRTAAAAAEAVRAGPPQADGDDDLGRQRRRQDHHHRQAGQAHAGQWPVGAAGRRRHLPRRGARAIDVGQGTRPGRGDDRYRRPPAHPVAPDGGTEKSPARDRQGHGRRTARNPVGHRRQYRAKCAGTSESVRRRPQADRAGDHQARWHRQGRRAGGNCPLFPRCGGAARHLVHRRQRRTGVPGRAVRRRQVHAAENDCGHRTPHGRPGDRQRPGYFAHPRVGRAVPAPQAGPDLPAPAPAHRPHHPGQRHVAAAGDRLVAPRSRATGTCRARQGGTAGTRQRPAAGPVRRRAAAPPLRAVGGAGAPAPRPGQFFIQYPGGGHRAGAAVHGRHPARQRAAHVRADVGRSRAQHLPQAGYAAPASARAGRAVAPGRAGQAGPDHLYRAREGARHAQGKKRPGRPGRRAARPARRRVGAGGLGLGQAPGSVAEHPAPGAAAAGGHAGHGGGGRDLQHHPPAGDDAARGNPGIQADRRNRQFYSPAVLLHGRAAGPVFGRLGAGRRHPGAAPAQYCHCRIRSPVCVGIPAGALVARVDGQPAGPLCRSGPDCRDVVGATPPGAPVLIAWQPPVATAAAPLYCATSHRHGVFPPARLVLSPVKSNLSSNAHTSCIKSDEIDSSHSNQQSSSEGMKMTMMSATNSLAPASNSALGLGFTGNLGNLDAYISAVNRLPMLTHDDEVSLGKRLKDNNDLAAAQQLVLSHLRLVVSIARGYLGYGLPHADLIQEGNIGLMKAVKRFDPDQNVRLVSYAMHWIKAEMHEYILKNWRLVKVATTKAQRKLFFNLRSHKTGLDAMSPAQVDSLAKMLDVKREEVIEMETRLSGRDIALESPTDDEDDKFAPIAYLSSELSEPTRVLEAEQVTRLQSEGLEQALGKLDARSRRIVEARWLANDDGSGATLHTLAAEFGVSAERIRQIESAALKKMKGSLAAYV</sequence>
<dbReference type="InterPro" id="IPR012759">
    <property type="entry name" value="RNA_pol_sigma_RpoH_proteobac"/>
</dbReference>
<feature type="compositionally biased region" description="Basic residues" evidence="8">
    <location>
        <begin position="1063"/>
        <end position="1084"/>
    </location>
</feature>
<evidence type="ECO:0000256" key="3">
    <source>
        <dbReference type="ARBA" id="ARBA00023015"/>
    </source>
</evidence>
<feature type="compositionally biased region" description="Basic residues" evidence="8">
    <location>
        <begin position="2328"/>
        <end position="2338"/>
    </location>
</feature>
<dbReference type="Gene3D" id="1.10.601.10">
    <property type="entry name" value="RNA Polymerase Primary Sigma Factor"/>
    <property type="match status" value="1"/>
</dbReference>
<dbReference type="HAMAP" id="MF_00961">
    <property type="entry name" value="Sigma70_RpoH"/>
    <property type="match status" value="1"/>
</dbReference>
<evidence type="ECO:0000256" key="4">
    <source>
        <dbReference type="ARBA" id="ARBA00023016"/>
    </source>
</evidence>
<evidence type="ECO:0000256" key="6">
    <source>
        <dbReference type="ARBA" id="ARBA00023125"/>
    </source>
</evidence>
<keyword evidence="4" id="KW-0346">Stress response</keyword>
<evidence type="ECO:0000259" key="9">
    <source>
        <dbReference type="PROSITE" id="PS00715"/>
    </source>
</evidence>
<feature type="region of interest" description="Disordered" evidence="8">
    <location>
        <begin position="1020"/>
        <end position="1130"/>
    </location>
</feature>
<dbReference type="GO" id="GO:0003677">
    <property type="term" value="F:DNA binding"/>
    <property type="evidence" value="ECO:0007669"/>
    <property type="project" value="UniProtKB-KW"/>
</dbReference>
<feature type="compositionally biased region" description="Low complexity" evidence="8">
    <location>
        <begin position="1932"/>
        <end position="1962"/>
    </location>
</feature>
<proteinExistence type="inferred from homology"/>
<feature type="compositionally biased region" description="Basic and acidic residues" evidence="8">
    <location>
        <begin position="2468"/>
        <end position="2488"/>
    </location>
</feature>
<dbReference type="InterPro" id="IPR013324">
    <property type="entry name" value="RNA_pol_sigma_r3/r4-like"/>
</dbReference>
<feature type="compositionally biased region" description="Low complexity" evidence="8">
    <location>
        <begin position="2632"/>
        <end position="2656"/>
    </location>
</feature>
<feature type="region of interest" description="Disordered" evidence="8">
    <location>
        <begin position="2452"/>
        <end position="2570"/>
    </location>
</feature>
<dbReference type="Gene3D" id="1.10.10.10">
    <property type="entry name" value="Winged helix-like DNA-binding domain superfamily/Winged helix DNA-binding domain"/>
    <property type="match status" value="1"/>
</dbReference>
<dbReference type="SUPFAM" id="SSF88946">
    <property type="entry name" value="Sigma2 domain of RNA polymerase sigma factors"/>
    <property type="match status" value="1"/>
</dbReference>
<dbReference type="PROSITE" id="PS00715">
    <property type="entry name" value="SIGMA70_1"/>
    <property type="match status" value="1"/>
</dbReference>
<dbReference type="InterPro" id="IPR000943">
    <property type="entry name" value="RNA_pol_sigma70"/>
</dbReference>
<keyword evidence="2" id="KW-0963">Cytoplasm</keyword>
<protein>
    <submittedName>
        <fullName evidence="10">RNA polymerase sigma factor sigF, chloroplastic</fullName>
    </submittedName>
</protein>
<dbReference type="GO" id="GO:0016987">
    <property type="term" value="F:sigma factor activity"/>
    <property type="evidence" value="ECO:0007669"/>
    <property type="project" value="UniProtKB-KW"/>
</dbReference>
<dbReference type="NCBIfam" id="NF005143">
    <property type="entry name" value="PRK06596.1"/>
    <property type="match status" value="1"/>
</dbReference>
<feature type="compositionally biased region" description="Basic and acidic residues" evidence="8">
    <location>
        <begin position="864"/>
        <end position="873"/>
    </location>
</feature>
<keyword evidence="3" id="KW-0805">Transcription regulation</keyword>
<evidence type="ECO:0000256" key="5">
    <source>
        <dbReference type="ARBA" id="ARBA00023082"/>
    </source>
</evidence>
<feature type="compositionally biased region" description="Low complexity" evidence="8">
    <location>
        <begin position="2314"/>
        <end position="2327"/>
    </location>
</feature>
<feature type="compositionally biased region" description="Basic residues" evidence="8">
    <location>
        <begin position="1"/>
        <end position="24"/>
    </location>
</feature>
<dbReference type="EMBL" id="BKCJ010000001">
    <property type="protein sequence ID" value="GEU28086.1"/>
    <property type="molecule type" value="Genomic_DNA"/>
</dbReference>
<feature type="compositionally biased region" description="Low complexity" evidence="8">
    <location>
        <begin position="1020"/>
        <end position="1031"/>
    </location>
</feature>
<dbReference type="InterPro" id="IPR050813">
    <property type="entry name" value="Sigma-70_Factor"/>
</dbReference>
<feature type="compositionally biased region" description="Low complexity" evidence="8">
    <location>
        <begin position="945"/>
        <end position="954"/>
    </location>
</feature>
<feature type="compositionally biased region" description="Low complexity" evidence="8">
    <location>
        <begin position="2209"/>
        <end position="2220"/>
    </location>
</feature>
<feature type="compositionally biased region" description="Basic residues" evidence="8">
    <location>
        <begin position="2063"/>
        <end position="2072"/>
    </location>
</feature>
<feature type="compositionally biased region" description="Basic residues" evidence="8">
    <location>
        <begin position="2381"/>
        <end position="2397"/>
    </location>
</feature>
<feature type="compositionally biased region" description="Low complexity" evidence="8">
    <location>
        <begin position="2700"/>
        <end position="2716"/>
    </location>
</feature>
<keyword evidence="5" id="KW-0731">Sigma factor</keyword>
<gene>
    <name evidence="10" type="ORF">Tci_000064</name>
</gene>
<feature type="compositionally biased region" description="Gly residues" evidence="8">
    <location>
        <begin position="2717"/>
        <end position="2726"/>
    </location>
</feature>
<feature type="compositionally biased region" description="Low complexity" evidence="8">
    <location>
        <begin position="1153"/>
        <end position="1171"/>
    </location>
</feature>
<dbReference type="InterPro" id="IPR014284">
    <property type="entry name" value="RNA_pol_sigma-70_dom"/>
</dbReference>
<feature type="region of interest" description="Disordered" evidence="8">
    <location>
        <begin position="653"/>
        <end position="975"/>
    </location>
</feature>
<feature type="region of interest" description="Disordered" evidence="8">
    <location>
        <begin position="2631"/>
        <end position="2746"/>
    </location>
</feature>
<evidence type="ECO:0000256" key="7">
    <source>
        <dbReference type="ARBA" id="ARBA00023163"/>
    </source>
</evidence>
<feature type="compositionally biased region" description="Basic and acidic residues" evidence="8">
    <location>
        <begin position="660"/>
        <end position="676"/>
    </location>
</feature>
<feature type="compositionally biased region" description="Basic and acidic residues" evidence="8">
    <location>
        <begin position="2019"/>
        <end position="2028"/>
    </location>
</feature>
<dbReference type="Pfam" id="PF04545">
    <property type="entry name" value="Sigma70_r4"/>
    <property type="match status" value="1"/>
</dbReference>
<organism evidence="10">
    <name type="scientific">Tanacetum cinerariifolium</name>
    <name type="common">Dalmatian daisy</name>
    <name type="synonym">Chrysanthemum cinerariifolium</name>
    <dbReference type="NCBI Taxonomy" id="118510"/>
    <lineage>
        <taxon>Eukaryota</taxon>
        <taxon>Viridiplantae</taxon>
        <taxon>Streptophyta</taxon>
        <taxon>Embryophyta</taxon>
        <taxon>Tracheophyta</taxon>
        <taxon>Spermatophyta</taxon>
        <taxon>Magnoliopsida</taxon>
        <taxon>eudicotyledons</taxon>
        <taxon>Gunneridae</taxon>
        <taxon>Pentapetalae</taxon>
        <taxon>asterids</taxon>
        <taxon>campanulids</taxon>
        <taxon>Asterales</taxon>
        <taxon>Asteraceae</taxon>
        <taxon>Asteroideae</taxon>
        <taxon>Anthemideae</taxon>
        <taxon>Anthemidinae</taxon>
        <taxon>Tanacetum</taxon>
    </lineage>
</organism>
<evidence type="ECO:0000256" key="1">
    <source>
        <dbReference type="ARBA" id="ARBA00007788"/>
    </source>
</evidence>
<feature type="region of interest" description="Disordered" evidence="8">
    <location>
        <begin position="1"/>
        <end position="25"/>
    </location>
</feature>
<dbReference type="FunFam" id="1.20.120.1810:FF:000001">
    <property type="entry name" value="RNA polymerase sigma factor RpoH"/>
    <property type="match status" value="1"/>
</dbReference>
<feature type="region of interest" description="Disordered" evidence="8">
    <location>
        <begin position="2126"/>
        <end position="2150"/>
    </location>
</feature>
<dbReference type="InterPro" id="IPR007627">
    <property type="entry name" value="RNA_pol_sigma70_r2"/>
</dbReference>
<evidence type="ECO:0000256" key="8">
    <source>
        <dbReference type="SAM" id="MobiDB-lite"/>
    </source>
</evidence>
<feature type="compositionally biased region" description="Basic residues" evidence="8">
    <location>
        <begin position="2669"/>
        <end position="2690"/>
    </location>
</feature>
<feature type="compositionally biased region" description="Basic and acidic residues" evidence="8">
    <location>
        <begin position="2727"/>
        <end position="2739"/>
    </location>
</feature>
<dbReference type="NCBIfam" id="TIGR02392">
    <property type="entry name" value="rpoH_proteo"/>
    <property type="match status" value="1"/>
</dbReference>
<feature type="region of interest" description="Disordered" evidence="8">
    <location>
        <begin position="2178"/>
        <end position="2433"/>
    </location>
</feature>
<comment type="caution">
    <text evidence="10">The sequence shown here is derived from an EMBL/GenBank/DDBJ whole genome shotgun (WGS) entry which is preliminary data.</text>
</comment>
<evidence type="ECO:0000313" key="10">
    <source>
        <dbReference type="EMBL" id="GEU28086.1"/>
    </source>
</evidence>
<dbReference type="Pfam" id="PF04542">
    <property type="entry name" value="Sigma70_r2"/>
    <property type="match status" value="1"/>
</dbReference>
<feature type="compositionally biased region" description="Low complexity" evidence="8">
    <location>
        <begin position="2251"/>
        <end position="2261"/>
    </location>
</feature>
<feature type="compositionally biased region" description="Basic and acidic residues" evidence="8">
    <location>
        <begin position="2406"/>
        <end position="2421"/>
    </location>
</feature>
<feature type="domain" description="RNA polymerase sigma-70" evidence="9">
    <location>
        <begin position="2996"/>
        <end position="3009"/>
    </location>
</feature>
<feature type="region of interest" description="Disordered" evidence="8">
    <location>
        <begin position="2019"/>
        <end position="2072"/>
    </location>
</feature>
<feature type="region of interest" description="Disordered" evidence="8">
    <location>
        <begin position="1143"/>
        <end position="1204"/>
    </location>
</feature>
<dbReference type="SUPFAM" id="SSF88659">
    <property type="entry name" value="Sigma3 and sigma4 domains of RNA polymerase sigma factors"/>
    <property type="match status" value="1"/>
</dbReference>
<feature type="region of interest" description="Disordered" evidence="8">
    <location>
        <begin position="1887"/>
        <end position="1988"/>
    </location>
</feature>
<reference evidence="10" key="1">
    <citation type="journal article" date="2019" name="Sci. Rep.">
        <title>Draft genome of Tanacetum cinerariifolium, the natural source of mosquito coil.</title>
        <authorList>
            <person name="Yamashiro T."/>
            <person name="Shiraishi A."/>
            <person name="Satake H."/>
            <person name="Nakayama K."/>
        </authorList>
    </citation>
    <scope>NUCLEOTIDE SEQUENCE</scope>
</reference>
<dbReference type="CDD" id="cd06171">
    <property type="entry name" value="Sigma70_r4"/>
    <property type="match status" value="1"/>
</dbReference>
<feature type="compositionally biased region" description="Basic residues" evidence="8">
    <location>
        <begin position="821"/>
        <end position="832"/>
    </location>
</feature>
<name>A0A699GLH3_TANCI</name>
<comment type="similarity">
    <text evidence="1">Belongs to the sigma-70 factor family.</text>
</comment>
<feature type="compositionally biased region" description="Basic residues" evidence="8">
    <location>
        <begin position="727"/>
        <end position="745"/>
    </location>
</feature>
<accession>A0A699GLH3</accession>
<keyword evidence="6" id="KW-0238">DNA-binding</keyword>
<feature type="compositionally biased region" description="Basic residues" evidence="8">
    <location>
        <begin position="677"/>
        <end position="717"/>
    </location>
</feature>
<feature type="compositionally biased region" description="Basic and acidic residues" evidence="8">
    <location>
        <begin position="2369"/>
        <end position="2380"/>
    </location>
</feature>
<feature type="compositionally biased region" description="Basic and acidic residues" evidence="8">
    <location>
        <begin position="2658"/>
        <end position="2667"/>
    </location>
</feature>
<feature type="compositionally biased region" description="Basic residues" evidence="8">
    <location>
        <begin position="2240"/>
        <end position="2250"/>
    </location>
</feature>
<feature type="compositionally biased region" description="Low complexity" evidence="8">
    <location>
        <begin position="2280"/>
        <end position="2294"/>
    </location>
</feature>
<dbReference type="PANTHER" id="PTHR30376:SF3">
    <property type="entry name" value="RNA POLYMERASE SIGMA FACTOR RPOH"/>
    <property type="match status" value="1"/>
</dbReference>
<dbReference type="PANTHER" id="PTHR30376">
    <property type="entry name" value="SIGMA FACTOR RPOH HEAT SHOCK RELATED"/>
    <property type="match status" value="1"/>
</dbReference>
<dbReference type="InterPro" id="IPR007630">
    <property type="entry name" value="RNA_pol_sigma70_r4"/>
</dbReference>
<dbReference type="InterPro" id="IPR013325">
    <property type="entry name" value="RNA_pol_sigma_r2"/>
</dbReference>
<feature type="compositionally biased region" description="Low complexity" evidence="8">
    <location>
        <begin position="2558"/>
        <end position="2570"/>
    </location>
</feature>